<dbReference type="Proteomes" id="UP000076798">
    <property type="component" value="Unassembled WGS sequence"/>
</dbReference>
<protein>
    <recommendedName>
        <fullName evidence="3 12">Mitogen-activated protein kinase</fullName>
        <ecNumber evidence="3 12">2.7.11.24</ecNumber>
    </recommendedName>
</protein>
<dbReference type="InterPro" id="IPR011009">
    <property type="entry name" value="Kinase-like_dom_sf"/>
</dbReference>
<comment type="subcellular location">
    <subcellularLocation>
        <location evidence="2">Nucleus</location>
    </subcellularLocation>
</comment>
<comment type="similarity">
    <text evidence="12">Belongs to the protein kinase superfamily. Ser/Thr protein kinase family. MAP kinase subfamily.</text>
</comment>
<reference evidence="14 15" key="1">
    <citation type="journal article" date="2016" name="Mol. Biol. Evol.">
        <title>Comparative Genomics of Early-Diverging Mushroom-Forming Fungi Provides Insights into the Origins of Lignocellulose Decay Capabilities.</title>
        <authorList>
            <person name="Nagy L.G."/>
            <person name="Riley R."/>
            <person name="Tritt A."/>
            <person name="Adam C."/>
            <person name="Daum C."/>
            <person name="Floudas D."/>
            <person name="Sun H."/>
            <person name="Yadav J.S."/>
            <person name="Pangilinan J."/>
            <person name="Larsson K.H."/>
            <person name="Matsuura K."/>
            <person name="Barry K."/>
            <person name="Labutti K."/>
            <person name="Kuo R."/>
            <person name="Ohm R.A."/>
            <person name="Bhattacharya S.S."/>
            <person name="Shirouzu T."/>
            <person name="Yoshinaga Y."/>
            <person name="Martin F.M."/>
            <person name="Grigoriev I.V."/>
            <person name="Hibbett D.S."/>
        </authorList>
    </citation>
    <scope>NUCLEOTIDE SEQUENCE [LARGE SCALE GENOMIC DNA]</scope>
    <source>
        <strain evidence="14 15">HHB10207 ss-3</strain>
    </source>
</reference>
<evidence type="ECO:0000256" key="5">
    <source>
        <dbReference type="ARBA" id="ARBA00022679"/>
    </source>
</evidence>
<dbReference type="Gene3D" id="1.10.510.10">
    <property type="entry name" value="Transferase(Phosphotransferase) domain 1"/>
    <property type="match status" value="1"/>
</dbReference>
<dbReference type="AlphaFoldDB" id="A0A166HCQ3"/>
<evidence type="ECO:0000256" key="11">
    <source>
        <dbReference type="RuleBase" id="RU000304"/>
    </source>
</evidence>
<dbReference type="FunFam" id="3.30.200.20:FF:000046">
    <property type="entry name" value="Mitogen-activated protein kinase"/>
    <property type="match status" value="1"/>
</dbReference>
<dbReference type="EMBL" id="KV428012">
    <property type="protein sequence ID" value="KZT42572.1"/>
    <property type="molecule type" value="Genomic_DNA"/>
</dbReference>
<dbReference type="GO" id="GO:0005524">
    <property type="term" value="F:ATP binding"/>
    <property type="evidence" value="ECO:0007669"/>
    <property type="project" value="UniProtKB-UniRule"/>
</dbReference>
<keyword evidence="15" id="KW-1185">Reference proteome</keyword>
<evidence type="ECO:0000256" key="12">
    <source>
        <dbReference type="RuleBase" id="RU361165"/>
    </source>
</evidence>
<dbReference type="PROSITE" id="PS00108">
    <property type="entry name" value="PROTEIN_KINASE_ST"/>
    <property type="match status" value="1"/>
</dbReference>
<dbReference type="EC" id="2.7.11.24" evidence="3 12"/>
<name>A0A166HCQ3_9AGAM</name>
<evidence type="ECO:0000313" key="15">
    <source>
        <dbReference type="Proteomes" id="UP000076798"/>
    </source>
</evidence>
<organism evidence="14 15">
    <name type="scientific">Sistotremastrum suecicum HHB10207 ss-3</name>
    <dbReference type="NCBI Taxonomy" id="1314776"/>
    <lineage>
        <taxon>Eukaryota</taxon>
        <taxon>Fungi</taxon>
        <taxon>Dikarya</taxon>
        <taxon>Basidiomycota</taxon>
        <taxon>Agaricomycotina</taxon>
        <taxon>Agaricomycetes</taxon>
        <taxon>Sistotremastrales</taxon>
        <taxon>Sistotremastraceae</taxon>
        <taxon>Sistotremastrum</taxon>
    </lineage>
</organism>
<evidence type="ECO:0000256" key="6">
    <source>
        <dbReference type="ARBA" id="ARBA00022741"/>
    </source>
</evidence>
<comment type="activity regulation">
    <text evidence="12">Activated by threonine and tyrosine phosphorylation.</text>
</comment>
<evidence type="ECO:0000259" key="13">
    <source>
        <dbReference type="PROSITE" id="PS50011"/>
    </source>
</evidence>
<accession>A0A166HCQ3</accession>
<evidence type="ECO:0000256" key="2">
    <source>
        <dbReference type="ARBA" id="ARBA00004123"/>
    </source>
</evidence>
<dbReference type="PROSITE" id="PS50011">
    <property type="entry name" value="PROTEIN_KINASE_DOM"/>
    <property type="match status" value="1"/>
</dbReference>
<keyword evidence="6 10" id="KW-0547">Nucleotide-binding</keyword>
<evidence type="ECO:0000256" key="4">
    <source>
        <dbReference type="ARBA" id="ARBA00022527"/>
    </source>
</evidence>
<comment type="catalytic activity">
    <reaction evidence="12">
        <text>L-threonyl-[protein] + ATP = O-phospho-L-threonyl-[protein] + ADP + H(+)</text>
        <dbReference type="Rhea" id="RHEA:46608"/>
        <dbReference type="Rhea" id="RHEA-COMP:11060"/>
        <dbReference type="Rhea" id="RHEA-COMP:11605"/>
        <dbReference type="ChEBI" id="CHEBI:15378"/>
        <dbReference type="ChEBI" id="CHEBI:30013"/>
        <dbReference type="ChEBI" id="CHEBI:30616"/>
        <dbReference type="ChEBI" id="CHEBI:61977"/>
        <dbReference type="ChEBI" id="CHEBI:456216"/>
        <dbReference type="EC" id="2.7.11.24"/>
    </reaction>
</comment>
<evidence type="ECO:0000256" key="1">
    <source>
        <dbReference type="ARBA" id="ARBA00001946"/>
    </source>
</evidence>
<dbReference type="Pfam" id="PF00069">
    <property type="entry name" value="Pkinase"/>
    <property type="match status" value="1"/>
</dbReference>
<evidence type="ECO:0000256" key="8">
    <source>
        <dbReference type="ARBA" id="ARBA00022840"/>
    </source>
</evidence>
<dbReference type="InterPro" id="IPR050117">
    <property type="entry name" value="MAPK"/>
</dbReference>
<dbReference type="InterPro" id="IPR017441">
    <property type="entry name" value="Protein_kinase_ATP_BS"/>
</dbReference>
<dbReference type="PROSITE" id="PS00107">
    <property type="entry name" value="PROTEIN_KINASE_ATP"/>
    <property type="match status" value="1"/>
</dbReference>
<feature type="binding site" evidence="10">
    <location>
        <position position="47"/>
    </location>
    <ligand>
        <name>ATP</name>
        <dbReference type="ChEBI" id="CHEBI:30616"/>
    </ligand>
</feature>
<keyword evidence="5 12" id="KW-0808">Transferase</keyword>
<evidence type="ECO:0000313" key="14">
    <source>
        <dbReference type="EMBL" id="KZT42572.1"/>
    </source>
</evidence>
<comment type="cofactor">
    <cofactor evidence="1 12">
        <name>Mg(2+)</name>
        <dbReference type="ChEBI" id="CHEBI:18420"/>
    </cofactor>
</comment>
<dbReference type="GO" id="GO:0005634">
    <property type="term" value="C:nucleus"/>
    <property type="evidence" value="ECO:0007669"/>
    <property type="project" value="UniProtKB-SubCell"/>
</dbReference>
<evidence type="ECO:0000256" key="9">
    <source>
        <dbReference type="ARBA" id="ARBA00023242"/>
    </source>
</evidence>
<keyword evidence="9" id="KW-0539">Nucleus</keyword>
<keyword evidence="4 11" id="KW-0723">Serine/threonine-protein kinase</keyword>
<dbReference type="InterPro" id="IPR008352">
    <property type="entry name" value="MAPK_HOG-like"/>
</dbReference>
<dbReference type="GO" id="GO:0004707">
    <property type="term" value="F:MAP kinase activity"/>
    <property type="evidence" value="ECO:0007669"/>
    <property type="project" value="UniProtKB-EC"/>
</dbReference>
<dbReference type="InterPro" id="IPR008271">
    <property type="entry name" value="Ser/Thr_kinase_AS"/>
</dbReference>
<evidence type="ECO:0000256" key="3">
    <source>
        <dbReference type="ARBA" id="ARBA00012411"/>
    </source>
</evidence>
<dbReference type="OrthoDB" id="192887at2759"/>
<dbReference type="SUPFAM" id="SSF56112">
    <property type="entry name" value="Protein kinase-like (PK-like)"/>
    <property type="match status" value="1"/>
</dbReference>
<evidence type="ECO:0000256" key="10">
    <source>
        <dbReference type="PROSITE-ProRule" id="PRU10141"/>
    </source>
</evidence>
<dbReference type="SMART" id="SM00220">
    <property type="entry name" value="S_TKc"/>
    <property type="match status" value="1"/>
</dbReference>
<sequence length="361" mass="41491">MPRPSKNNTKFDLGPDYKVLNIIGEGAYGTVCSAVHIPTTRNVAIKKVLPFDHTLFCLRTLRELKLLKFFAESSVNENIVAILDILKPSSMDSFKEIYFVQELMETDLHRVIKSQHLSDDHCQYFIYQTLRALRSVHSADIVHRDLKPANLLLNANCDLKVADFGLARSVRTGLSNGAESGLMTEYVATRWYRAPEIMLSFKRYTKAIDVWSVGCILGEMLTGRPMFPGRDYGHQLDLILDVLGTPPLEEFYSITSRRSRDYLRALPIRRRKPMSQLFPKASPAAIDFLTKTLTFDPKKRLTVEECLNHPYLEAYHDPDDEPVVESLEPEFFDFDFHKEEMSKDQLKELLYEEVTAFQSLL</sequence>
<dbReference type="PROSITE" id="PS01351">
    <property type="entry name" value="MAPK"/>
    <property type="match status" value="1"/>
</dbReference>
<dbReference type="PANTHER" id="PTHR24055">
    <property type="entry name" value="MITOGEN-ACTIVATED PROTEIN KINASE"/>
    <property type="match status" value="1"/>
</dbReference>
<keyword evidence="7 12" id="KW-0418">Kinase</keyword>
<dbReference type="FunFam" id="1.10.510.10:FF:000040">
    <property type="entry name" value="Mitogen-activated protein kinase"/>
    <property type="match status" value="1"/>
</dbReference>
<dbReference type="PRINTS" id="PR01773">
    <property type="entry name" value="P38MAPKINASE"/>
</dbReference>
<dbReference type="InterPro" id="IPR000719">
    <property type="entry name" value="Prot_kinase_dom"/>
</dbReference>
<proteinExistence type="inferred from homology"/>
<keyword evidence="8 10" id="KW-0067">ATP-binding</keyword>
<dbReference type="STRING" id="1314776.A0A166HCQ3"/>
<gene>
    <name evidence="14" type="ORF">SISSUDRAFT_892132</name>
</gene>
<feature type="domain" description="Protein kinase" evidence="13">
    <location>
        <begin position="17"/>
        <end position="312"/>
    </location>
</feature>
<evidence type="ECO:0000256" key="7">
    <source>
        <dbReference type="ARBA" id="ARBA00022777"/>
    </source>
</evidence>
<dbReference type="Gene3D" id="3.30.200.20">
    <property type="entry name" value="Phosphorylase Kinase, domain 1"/>
    <property type="match status" value="1"/>
</dbReference>
<keyword evidence="12" id="KW-0460">Magnesium</keyword>
<dbReference type="InterPro" id="IPR003527">
    <property type="entry name" value="MAP_kinase_CS"/>
</dbReference>